<keyword evidence="2" id="KW-0378">Hydrolase</keyword>
<evidence type="ECO:0000313" key="2">
    <source>
        <dbReference type="EMBL" id="WAL62281.1"/>
    </source>
</evidence>
<evidence type="ECO:0000259" key="1">
    <source>
        <dbReference type="Pfam" id="PF12697"/>
    </source>
</evidence>
<dbReference type="InterPro" id="IPR029058">
    <property type="entry name" value="AB_hydrolase_fold"/>
</dbReference>
<organism evidence="2 3">
    <name type="scientific">Thermocoleostomius sinensis A174</name>
    <dbReference type="NCBI Taxonomy" id="2016057"/>
    <lineage>
        <taxon>Bacteria</taxon>
        <taxon>Bacillati</taxon>
        <taxon>Cyanobacteriota</taxon>
        <taxon>Cyanophyceae</taxon>
        <taxon>Oculatellales</taxon>
        <taxon>Oculatellaceae</taxon>
        <taxon>Thermocoleostomius</taxon>
    </lineage>
</organism>
<dbReference type="RefSeq" id="WP_268612518.1">
    <property type="nucleotide sequence ID" value="NZ_CP113797.1"/>
</dbReference>
<evidence type="ECO:0000313" key="3">
    <source>
        <dbReference type="Proteomes" id="UP001163152"/>
    </source>
</evidence>
<gene>
    <name evidence="2" type="ORF">OXH18_09915</name>
</gene>
<dbReference type="AlphaFoldDB" id="A0A9E9C6H5"/>
<dbReference type="KEGG" id="tsin:OXH18_09915"/>
<accession>A0A9E9C6H5</accession>
<dbReference type="Proteomes" id="UP001163152">
    <property type="component" value="Chromosome"/>
</dbReference>
<reference evidence="2" key="1">
    <citation type="submission" date="2022-12" db="EMBL/GenBank/DDBJ databases">
        <title>Polyphasic identification of a Novel Hot-Spring Cyanobacterium Ocullathermofonsia sinensis gen nov. sp. nov. and Genomic Insights on its Adaptations to the Thermal Habitat.</title>
        <authorList>
            <person name="Daroch M."/>
            <person name="Tang J."/>
            <person name="Jiang Y."/>
        </authorList>
    </citation>
    <scope>NUCLEOTIDE SEQUENCE</scope>
    <source>
        <strain evidence="2">PKUAC-SCTA174</strain>
    </source>
</reference>
<dbReference type="Gene3D" id="3.40.50.1820">
    <property type="entry name" value="alpha/beta hydrolase"/>
    <property type="match status" value="1"/>
</dbReference>
<dbReference type="SUPFAM" id="SSF53474">
    <property type="entry name" value="alpha/beta-Hydrolases"/>
    <property type="match status" value="1"/>
</dbReference>
<dbReference type="GO" id="GO:0016787">
    <property type="term" value="F:hydrolase activity"/>
    <property type="evidence" value="ECO:0007669"/>
    <property type="project" value="UniProtKB-KW"/>
</dbReference>
<sequence>MTQKEIYFISGLGADSSVFQFLNLQGYQQVHVKWLPPLAGESLQDYAGRLIEQIQSDEPTLVGLSFGGIVAIEIANRIPTAKVILISSITNRDEIPWYFRLAGMLCLHKLVPAWLLKRANFITYWFFGVKTREEKQQLAEILQRTDEQFLKWAIDKIITWQNRNMLQNLVRIHGTSDRLLLMGSAKPDYRIDRGGHLMVIDHADEVSKALLQILSQVTPDAQEAVKESVGKEVEAAIEHETVS</sequence>
<dbReference type="InterPro" id="IPR000073">
    <property type="entry name" value="AB_hydrolase_1"/>
</dbReference>
<dbReference type="EMBL" id="CP113797">
    <property type="protein sequence ID" value="WAL62281.1"/>
    <property type="molecule type" value="Genomic_DNA"/>
</dbReference>
<dbReference type="Pfam" id="PF12697">
    <property type="entry name" value="Abhydrolase_6"/>
    <property type="match status" value="1"/>
</dbReference>
<keyword evidence="3" id="KW-1185">Reference proteome</keyword>
<feature type="domain" description="AB hydrolase-1" evidence="1">
    <location>
        <begin position="7"/>
        <end position="208"/>
    </location>
</feature>
<proteinExistence type="predicted"/>
<name>A0A9E9C6H5_9CYAN</name>
<protein>
    <submittedName>
        <fullName evidence="2">Alpha/beta hydrolase</fullName>
    </submittedName>
</protein>